<keyword evidence="4" id="KW-0378">Hydrolase</keyword>
<dbReference type="Gene3D" id="1.10.3210.10">
    <property type="entry name" value="Hypothetical protein af1432"/>
    <property type="match status" value="1"/>
</dbReference>
<dbReference type="InterPro" id="IPR013976">
    <property type="entry name" value="HDOD"/>
</dbReference>
<feature type="domain" description="HDOD" evidence="3">
    <location>
        <begin position="17"/>
        <end position="213"/>
    </location>
</feature>
<dbReference type="InterPro" id="IPR052340">
    <property type="entry name" value="RNase_Y/CdgJ"/>
</dbReference>
<dbReference type="OrthoDB" id="9770715at2"/>
<protein>
    <recommendedName>
        <fullName evidence="2">histidine kinase</fullName>
        <ecNumber evidence="2">2.7.13.3</ecNumber>
    </recommendedName>
</protein>
<evidence type="ECO:0000256" key="2">
    <source>
        <dbReference type="ARBA" id="ARBA00012438"/>
    </source>
</evidence>
<organism evidence="4 5">
    <name type="scientific">Alkalilimnicola ehrlichii (strain ATCC BAA-1101 / DSM 17681 / MLHE-1)</name>
    <dbReference type="NCBI Taxonomy" id="187272"/>
    <lineage>
        <taxon>Bacteria</taxon>
        <taxon>Pseudomonadati</taxon>
        <taxon>Pseudomonadota</taxon>
        <taxon>Gammaproteobacteria</taxon>
        <taxon>Chromatiales</taxon>
        <taxon>Ectothiorhodospiraceae</taxon>
        <taxon>Alkalilimnicola</taxon>
    </lineage>
</organism>
<keyword evidence="5" id="KW-1185">Reference proteome</keyword>
<dbReference type="InterPro" id="IPR003661">
    <property type="entry name" value="HisK_dim/P_dom"/>
</dbReference>
<dbReference type="GO" id="GO:0000155">
    <property type="term" value="F:phosphorelay sensor kinase activity"/>
    <property type="evidence" value="ECO:0007669"/>
    <property type="project" value="InterPro"/>
</dbReference>
<sequence length="544" mass="58187">MTVPANEFLHRSSLAELPAFPAVVLSLLEATARGDAGPREIETIIARDSTLVARLLGAANAAAYTRSTPTDSLREAIARLGLSRINTLAVATAVRGFFQALDRGQPVWVEALWRHGLLCAQLARELARARANSCPETAYLAGLLHDVGKPVMGLARPEEYQRLLADAEASDRGLQGLEQARWGCDHSQVGAELLADWGFPALLIDAVRYHHQPVPALEHAHPLVRCVALANLLCHHPEVDVTGRQAAARLLDLGREDTQTLVTAAQHELAKTCTALGEDDAASDLKGAHERVVQRLGDQVRTAALTGGLGAALAEGDTLESLAICVALLFGVRHLLVLEVDETGERLSATAMPANDPAISELSLPLETAASPIAALLLEDRIAPLKTPDPGAIDQPVADRQVLDRLPGEAALGLPLYSEGRPVAALILGLSHGQLQALQAEAPLLRTFAAQAGALLARRQREDQAVRQAREEASAQQRRREAELVKATANPITVMQNYLSVLQQQLEADHPGQSGVSALRDEVERIRELISELEPTVDGNPANP</sequence>
<accession>Q0AAU3</accession>
<dbReference type="CDD" id="cd00082">
    <property type="entry name" value="HisKA"/>
    <property type="match status" value="1"/>
</dbReference>
<dbReference type="EC" id="2.7.13.3" evidence="2"/>
<dbReference type="Proteomes" id="UP000001962">
    <property type="component" value="Chromosome"/>
</dbReference>
<dbReference type="NCBIfam" id="TIGR00277">
    <property type="entry name" value="HDIG"/>
    <property type="match status" value="1"/>
</dbReference>
<dbReference type="InterPro" id="IPR006675">
    <property type="entry name" value="HDIG_dom"/>
</dbReference>
<dbReference type="Gene3D" id="3.30.450.40">
    <property type="match status" value="1"/>
</dbReference>
<evidence type="ECO:0000256" key="1">
    <source>
        <dbReference type="ARBA" id="ARBA00000085"/>
    </source>
</evidence>
<dbReference type="InterPro" id="IPR003607">
    <property type="entry name" value="HD/PDEase_dom"/>
</dbReference>
<gene>
    <name evidence="4" type="ordered locus">Mlg_0690</name>
</gene>
<dbReference type="InterPro" id="IPR029016">
    <property type="entry name" value="GAF-like_dom_sf"/>
</dbReference>
<dbReference type="Pfam" id="PF08668">
    <property type="entry name" value="HDOD"/>
    <property type="match status" value="1"/>
</dbReference>
<dbReference type="SUPFAM" id="SSF55781">
    <property type="entry name" value="GAF domain-like"/>
    <property type="match status" value="1"/>
</dbReference>
<dbReference type="PROSITE" id="PS51833">
    <property type="entry name" value="HDOD"/>
    <property type="match status" value="1"/>
</dbReference>
<dbReference type="SUPFAM" id="SSF109604">
    <property type="entry name" value="HD-domain/PDEase-like"/>
    <property type="match status" value="1"/>
</dbReference>
<dbReference type="KEGG" id="aeh:Mlg_0690"/>
<dbReference type="AlphaFoldDB" id="Q0AAU3"/>
<dbReference type="eggNOG" id="COG2203">
    <property type="taxonomic scope" value="Bacteria"/>
</dbReference>
<name>Q0AAU3_ALKEH</name>
<dbReference type="HOGENOM" id="CLU_023354_0_0_6"/>
<reference evidence="5" key="1">
    <citation type="submission" date="2006-08" db="EMBL/GenBank/DDBJ databases">
        <title>Complete sequence of Alkalilimnicola ehrilichei MLHE-1.</title>
        <authorList>
            <person name="Copeland A."/>
            <person name="Lucas S."/>
            <person name="Lapidus A."/>
            <person name="Barry K."/>
            <person name="Detter J.C."/>
            <person name="Glavina del Rio T."/>
            <person name="Hammon N."/>
            <person name="Israni S."/>
            <person name="Dalin E."/>
            <person name="Tice H."/>
            <person name="Pitluck S."/>
            <person name="Sims D."/>
            <person name="Brettin T."/>
            <person name="Bruce D."/>
            <person name="Han C."/>
            <person name="Tapia R."/>
            <person name="Gilna P."/>
            <person name="Schmutz J."/>
            <person name="Larimer F."/>
            <person name="Land M."/>
            <person name="Hauser L."/>
            <person name="Kyrpides N."/>
            <person name="Mikhailova N."/>
            <person name="Oremland R.S."/>
            <person name="Hoeft S.E."/>
            <person name="Switzer-Blum J."/>
            <person name="Kulp T."/>
            <person name="King G."/>
            <person name="Tabita R."/>
            <person name="Witte B."/>
            <person name="Santini J.M."/>
            <person name="Basu P."/>
            <person name="Hollibaugh J.T."/>
            <person name="Xie G."/>
            <person name="Stolz J.F."/>
            <person name="Richardson P."/>
        </authorList>
    </citation>
    <scope>NUCLEOTIDE SEQUENCE [LARGE SCALE GENOMIC DNA]</scope>
    <source>
        <strain evidence="5">ATCC BAA-1101 / DSM 17681 / MLHE-1</strain>
    </source>
</reference>
<dbReference type="eggNOG" id="COG1639">
    <property type="taxonomic scope" value="Bacteria"/>
</dbReference>
<dbReference type="PANTHER" id="PTHR33525">
    <property type="match status" value="1"/>
</dbReference>
<evidence type="ECO:0000259" key="3">
    <source>
        <dbReference type="PROSITE" id="PS51833"/>
    </source>
</evidence>
<dbReference type="SMART" id="SM00471">
    <property type="entry name" value="HDc"/>
    <property type="match status" value="1"/>
</dbReference>
<evidence type="ECO:0000313" key="5">
    <source>
        <dbReference type="Proteomes" id="UP000001962"/>
    </source>
</evidence>
<evidence type="ECO:0000313" key="4">
    <source>
        <dbReference type="EMBL" id="ABI56044.1"/>
    </source>
</evidence>
<dbReference type="GO" id="GO:0016787">
    <property type="term" value="F:hydrolase activity"/>
    <property type="evidence" value="ECO:0007669"/>
    <property type="project" value="UniProtKB-KW"/>
</dbReference>
<proteinExistence type="predicted"/>
<dbReference type="EMBL" id="CP000453">
    <property type="protein sequence ID" value="ABI56044.1"/>
    <property type="molecule type" value="Genomic_DNA"/>
</dbReference>
<dbReference type="PANTHER" id="PTHR33525:SF3">
    <property type="entry name" value="RIBONUCLEASE Y"/>
    <property type="match status" value="1"/>
</dbReference>
<comment type="catalytic activity">
    <reaction evidence="1">
        <text>ATP + protein L-histidine = ADP + protein N-phospho-L-histidine.</text>
        <dbReference type="EC" id="2.7.13.3"/>
    </reaction>
</comment>
<dbReference type="CDD" id="cd00077">
    <property type="entry name" value="HDc"/>
    <property type="match status" value="1"/>
</dbReference>